<evidence type="ECO:0000259" key="1">
    <source>
        <dbReference type="Pfam" id="PF01890"/>
    </source>
</evidence>
<dbReference type="InterPro" id="IPR036518">
    <property type="entry name" value="CobE/GbiG_C_sf"/>
</dbReference>
<dbReference type="SUPFAM" id="SSF159664">
    <property type="entry name" value="CobE/GbiG C-terminal domain-like"/>
    <property type="match status" value="1"/>
</dbReference>
<dbReference type="HOGENOM" id="CLU_087913_0_1_11"/>
<name>A0A066YXB1_9ACTN</name>
<dbReference type="EMBL" id="JNBY01000106">
    <property type="protein sequence ID" value="KDN82580.1"/>
    <property type="molecule type" value="Genomic_DNA"/>
</dbReference>
<organism evidence="2 3">
    <name type="scientific">Kitasatospora cheerisanensis KCTC 2395</name>
    <dbReference type="NCBI Taxonomy" id="1348663"/>
    <lineage>
        <taxon>Bacteria</taxon>
        <taxon>Bacillati</taxon>
        <taxon>Actinomycetota</taxon>
        <taxon>Actinomycetes</taxon>
        <taxon>Kitasatosporales</taxon>
        <taxon>Streptomycetaceae</taxon>
        <taxon>Kitasatospora</taxon>
    </lineage>
</organism>
<dbReference type="Proteomes" id="UP000027178">
    <property type="component" value="Unassembled WGS sequence"/>
</dbReference>
<dbReference type="PATRIC" id="fig|1348663.4.peg.5468"/>
<comment type="caution">
    <text evidence="2">The sequence shown here is derived from an EMBL/GenBank/DDBJ whole genome shotgun (WGS) entry which is preliminary data.</text>
</comment>
<dbReference type="Pfam" id="PF01890">
    <property type="entry name" value="CbiG_C"/>
    <property type="match status" value="1"/>
</dbReference>
<reference evidence="2 3" key="1">
    <citation type="submission" date="2014-05" db="EMBL/GenBank/DDBJ databases">
        <title>Draft Genome Sequence of Kitasatospora cheerisanensis KCTC 2395.</title>
        <authorList>
            <person name="Nam D.H."/>
        </authorList>
    </citation>
    <scope>NUCLEOTIDE SEQUENCE [LARGE SCALE GENOMIC DNA]</scope>
    <source>
        <strain evidence="2 3">KCTC 2395</strain>
    </source>
</reference>
<dbReference type="InterPro" id="IPR052553">
    <property type="entry name" value="CbiG_hydrolase"/>
</dbReference>
<accession>A0A066YXB1</accession>
<dbReference type="eggNOG" id="COG0079">
    <property type="taxonomic scope" value="Bacteria"/>
</dbReference>
<protein>
    <recommendedName>
        <fullName evidence="1">CobE/GbiG C-terminal domain-containing protein</fullName>
    </recommendedName>
</protein>
<dbReference type="GO" id="GO:0009236">
    <property type="term" value="P:cobalamin biosynthetic process"/>
    <property type="evidence" value="ECO:0007669"/>
    <property type="project" value="InterPro"/>
</dbReference>
<sequence length="146" mass="13945">MTAEAPGPASRPDDPSSAARVVLGLGLRRGADAAELLRTADAALAAHGLDRSAVALVATLDGKLTEPGLRAAARELGVPAVGHPAAVLAAVPVAGSARVAAAVGTPSVAEAAALASAGPGGRLLAPRTASATATAALAALPEEATR</sequence>
<evidence type="ECO:0000313" key="2">
    <source>
        <dbReference type="EMBL" id="KDN82580.1"/>
    </source>
</evidence>
<evidence type="ECO:0000313" key="3">
    <source>
        <dbReference type="Proteomes" id="UP000027178"/>
    </source>
</evidence>
<proteinExistence type="predicted"/>
<keyword evidence="3" id="KW-1185">Reference proteome</keyword>
<dbReference type="PANTHER" id="PTHR37477:SF1">
    <property type="entry name" value="COBALT-PRECORRIN-5A HYDROLASE"/>
    <property type="match status" value="1"/>
</dbReference>
<dbReference type="AlphaFoldDB" id="A0A066YXB1"/>
<dbReference type="PANTHER" id="PTHR37477">
    <property type="entry name" value="COBALT-PRECORRIN-5A HYDROLASE"/>
    <property type="match status" value="1"/>
</dbReference>
<dbReference type="InterPro" id="IPR002750">
    <property type="entry name" value="CobE/GbiG_C"/>
</dbReference>
<dbReference type="Gene3D" id="3.30.420.180">
    <property type="entry name" value="CobE/GbiG C-terminal domain"/>
    <property type="match status" value="1"/>
</dbReference>
<feature type="domain" description="CobE/GbiG C-terminal" evidence="1">
    <location>
        <begin position="21"/>
        <end position="138"/>
    </location>
</feature>
<gene>
    <name evidence="2" type="ORF">KCH_56490</name>
</gene>